<reference evidence="1 2" key="1">
    <citation type="submission" date="2024-05" db="EMBL/GenBank/DDBJ databases">
        <authorList>
            <person name="Wallberg A."/>
        </authorList>
    </citation>
    <scope>NUCLEOTIDE SEQUENCE [LARGE SCALE GENOMIC DNA]</scope>
</reference>
<accession>A0AAV2PXF6</accession>
<gene>
    <name evidence="1" type="ORF">MNOR_LOCUS5901</name>
</gene>
<evidence type="ECO:0000313" key="1">
    <source>
        <dbReference type="EMBL" id="CAL4066654.1"/>
    </source>
</evidence>
<name>A0AAV2PXF6_MEGNR</name>
<evidence type="ECO:0000313" key="2">
    <source>
        <dbReference type="Proteomes" id="UP001497623"/>
    </source>
</evidence>
<keyword evidence="2" id="KW-1185">Reference proteome</keyword>
<dbReference type="AlphaFoldDB" id="A0AAV2PXF6"/>
<comment type="caution">
    <text evidence="1">The sequence shown here is derived from an EMBL/GenBank/DDBJ whole genome shotgun (WGS) entry which is preliminary data.</text>
</comment>
<proteinExistence type="predicted"/>
<organism evidence="1 2">
    <name type="scientific">Meganyctiphanes norvegica</name>
    <name type="common">Northern krill</name>
    <name type="synonym">Thysanopoda norvegica</name>
    <dbReference type="NCBI Taxonomy" id="48144"/>
    <lineage>
        <taxon>Eukaryota</taxon>
        <taxon>Metazoa</taxon>
        <taxon>Ecdysozoa</taxon>
        <taxon>Arthropoda</taxon>
        <taxon>Crustacea</taxon>
        <taxon>Multicrustacea</taxon>
        <taxon>Malacostraca</taxon>
        <taxon>Eumalacostraca</taxon>
        <taxon>Eucarida</taxon>
        <taxon>Euphausiacea</taxon>
        <taxon>Euphausiidae</taxon>
        <taxon>Meganyctiphanes</taxon>
    </lineage>
</organism>
<sequence length="167" mass="19078">QHKHIITAADISGLIEVTNSRISNLTCTLRKLGEIDDNLSINIQTDVNRIKSLPDVSDSFRQDLIQNVQQCEALAKCLPLENSHNVVPPSAIKRILAYLECEKKKRLIACMKEDLKHRISDIDISPIKELHPHETDDQTIERAVFVLYAAEPDSFELKSYFQRFLLL</sequence>
<feature type="non-terminal residue" evidence="1">
    <location>
        <position position="167"/>
    </location>
</feature>
<feature type="non-terminal residue" evidence="1">
    <location>
        <position position="1"/>
    </location>
</feature>
<protein>
    <submittedName>
        <fullName evidence="1">Uncharacterized protein</fullName>
    </submittedName>
</protein>
<dbReference type="EMBL" id="CAXKWB010002340">
    <property type="protein sequence ID" value="CAL4066654.1"/>
    <property type="molecule type" value="Genomic_DNA"/>
</dbReference>
<dbReference type="Proteomes" id="UP001497623">
    <property type="component" value="Unassembled WGS sequence"/>
</dbReference>